<proteinExistence type="predicted"/>
<evidence type="ECO:0000313" key="1">
    <source>
        <dbReference type="EMBL" id="SPF46408.1"/>
    </source>
</evidence>
<name>A0A2U3L3H0_9FIRM</name>
<dbReference type="OrthoDB" id="1947696at2"/>
<dbReference type="AlphaFoldDB" id="A0A2U3L3H0"/>
<gene>
    <name evidence="1" type="ORF">SBF1_3590007</name>
</gene>
<dbReference type="Proteomes" id="UP000238916">
    <property type="component" value="Unassembled WGS sequence"/>
</dbReference>
<protein>
    <submittedName>
        <fullName evidence="1">Uncharacterized protein</fullName>
    </submittedName>
</protein>
<sequence>MDNENKIIAMNSRRKELDDNAGEDGFEDWEDDYELFSKEDYEGLKNLKQMMAENNPGDIHAQWRLGEAHVLCKEFC</sequence>
<organism evidence="1 2">
    <name type="scientific">Candidatus Desulfosporosinus infrequens</name>
    <dbReference type="NCBI Taxonomy" id="2043169"/>
    <lineage>
        <taxon>Bacteria</taxon>
        <taxon>Bacillati</taxon>
        <taxon>Bacillota</taxon>
        <taxon>Clostridia</taxon>
        <taxon>Eubacteriales</taxon>
        <taxon>Desulfitobacteriaceae</taxon>
        <taxon>Desulfosporosinus</taxon>
    </lineage>
</organism>
<dbReference type="EMBL" id="OMOF01000289">
    <property type="protein sequence ID" value="SPF46408.1"/>
    <property type="molecule type" value="Genomic_DNA"/>
</dbReference>
<reference evidence="2" key="1">
    <citation type="submission" date="2018-02" db="EMBL/GenBank/DDBJ databases">
        <authorList>
            <person name="Hausmann B."/>
        </authorList>
    </citation>
    <scope>NUCLEOTIDE SEQUENCE [LARGE SCALE GENOMIC DNA]</scope>
    <source>
        <strain evidence="2">Peat soil MAG SbF1</strain>
    </source>
</reference>
<accession>A0A2U3L3H0</accession>
<evidence type="ECO:0000313" key="2">
    <source>
        <dbReference type="Proteomes" id="UP000238916"/>
    </source>
</evidence>